<dbReference type="EMBL" id="LN847242">
    <property type="protein sequence ID" value="CRI48979.1"/>
    <property type="molecule type" value="Genomic_DNA"/>
</dbReference>
<dbReference type="EMBL" id="LN846998">
    <property type="protein sequence ID" value="CRI37696.1"/>
    <property type="molecule type" value="Genomic_DNA"/>
</dbReference>
<keyword evidence="4" id="KW-0066">ATP synthesis</keyword>
<evidence type="ECO:0000256" key="4">
    <source>
        <dbReference type="HAMAP-Rule" id="MF_00311"/>
    </source>
</evidence>
<dbReference type="EMBL" id="LN847008">
    <property type="protein sequence ID" value="CRI41091.1"/>
    <property type="molecule type" value="Genomic_DNA"/>
</dbReference>
<dbReference type="EMBL" id="LN847249">
    <property type="protein sequence ID" value="CRI52367.1"/>
    <property type="molecule type" value="Genomic_DNA"/>
</dbReference>
<evidence type="ECO:0000256" key="1">
    <source>
        <dbReference type="ARBA" id="ARBA00005901"/>
    </source>
</evidence>
<evidence type="ECO:0000313" key="6">
    <source>
        <dbReference type="EMBL" id="CRI37696.1"/>
    </source>
</evidence>
<dbReference type="GO" id="GO:0046933">
    <property type="term" value="F:proton-transporting ATP synthase activity, rotational mechanism"/>
    <property type="evidence" value="ECO:0007669"/>
    <property type="project" value="UniProtKB-UniRule"/>
</dbReference>
<dbReference type="RefSeq" id="WP_010882736.1">
    <property type="nucleotide sequence ID" value="NZ_CP160064.1"/>
</dbReference>
<dbReference type="GO" id="GO:0005524">
    <property type="term" value="F:ATP binding"/>
    <property type="evidence" value="ECO:0007669"/>
    <property type="project" value="UniProtKB-UniRule"/>
</dbReference>
<dbReference type="GO" id="GO:0046961">
    <property type="term" value="F:proton-transporting ATPase activity, rotational mechanism"/>
    <property type="evidence" value="ECO:0007669"/>
    <property type="project" value="InterPro"/>
</dbReference>
<dbReference type="EMBL" id="LN847240">
    <property type="protein sequence ID" value="CRI50112.1"/>
    <property type="molecule type" value="Genomic_DNA"/>
</dbReference>
<organism evidence="8">
    <name type="scientific">Chlamydia pneumoniae</name>
    <name type="common">Chlamydophila pneumoniae</name>
    <dbReference type="NCBI Taxonomy" id="83558"/>
    <lineage>
        <taxon>Bacteria</taxon>
        <taxon>Pseudomonadati</taxon>
        <taxon>Chlamydiota</taxon>
        <taxon>Chlamydiia</taxon>
        <taxon>Chlamydiales</taxon>
        <taxon>Chlamydiaceae</taxon>
        <taxon>Chlamydia/Chlamydophila group</taxon>
        <taxon>Chlamydia</taxon>
    </lineage>
</organism>
<keyword evidence="3 4" id="KW-0406">Ion transport</keyword>
<dbReference type="EMBL" id="LN849014">
    <property type="protein sequence ID" value="CRI72726.1"/>
    <property type="molecule type" value="Genomic_DNA"/>
</dbReference>
<evidence type="ECO:0000256" key="2">
    <source>
        <dbReference type="ARBA" id="ARBA00022448"/>
    </source>
</evidence>
<dbReference type="EMBL" id="LN847224">
    <property type="protein sequence ID" value="CRI45557.1"/>
    <property type="molecule type" value="Genomic_DNA"/>
</dbReference>
<evidence type="ECO:0000313" key="10">
    <source>
        <dbReference type="EMBL" id="CRI45557.1"/>
    </source>
</evidence>
<evidence type="ECO:0000256" key="3">
    <source>
        <dbReference type="ARBA" id="ARBA00023065"/>
    </source>
</evidence>
<dbReference type="EMBL" id="LN847230">
    <property type="protein sequence ID" value="CRI46686.1"/>
    <property type="molecule type" value="Genomic_DNA"/>
</dbReference>
<dbReference type="EMBL" id="LN847102">
    <property type="protein sequence ID" value="CRI43313.1"/>
    <property type="molecule type" value="Genomic_DNA"/>
</dbReference>
<evidence type="ECO:0000313" key="12">
    <source>
        <dbReference type="EMBL" id="CRI48979.1"/>
    </source>
</evidence>
<evidence type="ECO:0000313" key="9">
    <source>
        <dbReference type="EMBL" id="CRI43313.1"/>
    </source>
</evidence>
<dbReference type="Gene3D" id="1.20.5.2950">
    <property type="match status" value="1"/>
</dbReference>
<dbReference type="GO" id="GO:0033178">
    <property type="term" value="C:proton-transporting two-sector ATPase complex, catalytic domain"/>
    <property type="evidence" value="ECO:0007669"/>
    <property type="project" value="InterPro"/>
</dbReference>
<feature type="coiled-coil region" evidence="5">
    <location>
        <begin position="26"/>
        <end position="68"/>
    </location>
</feature>
<evidence type="ECO:0000313" key="11">
    <source>
        <dbReference type="EMBL" id="CRI46686.1"/>
    </source>
</evidence>
<keyword evidence="4" id="KW-0375">Hydrogen ion transport</keyword>
<dbReference type="AlphaFoldDB" id="A0A0F7WNH1"/>
<dbReference type="EMBL" id="LN847002">
    <property type="protein sequence ID" value="CRI39961.1"/>
    <property type="molecule type" value="Genomic_DNA"/>
</dbReference>
<evidence type="ECO:0000313" key="7">
    <source>
        <dbReference type="EMBL" id="CRI39961.1"/>
    </source>
</evidence>
<evidence type="ECO:0000256" key="5">
    <source>
        <dbReference type="SAM" id="Coils"/>
    </source>
</evidence>
<dbReference type="EMBL" id="LN847245">
    <property type="protein sequence ID" value="CRI51236.1"/>
    <property type="molecule type" value="Genomic_DNA"/>
</dbReference>
<name>A0A0F7WNH1_CHLPN</name>
<protein>
    <recommendedName>
        <fullName evidence="4">V-type proton ATPase subunit E</fullName>
    </recommendedName>
    <alternativeName>
        <fullName evidence="4">V-ATPase subunit E</fullName>
    </alternativeName>
</protein>
<keyword evidence="5" id="KW-0175">Coiled coil</keyword>
<evidence type="ECO:0000313" key="14">
    <source>
        <dbReference type="EMBL" id="CRI51236.1"/>
    </source>
</evidence>
<evidence type="ECO:0000313" key="15">
    <source>
        <dbReference type="EMBL" id="CRI52367.1"/>
    </source>
</evidence>
<dbReference type="SMR" id="A0A0F7WNH1"/>
<comment type="function">
    <text evidence="4">Produces ATP from ADP in the presence of a proton gradient across the membrane.</text>
</comment>
<dbReference type="NCBIfam" id="NF002170">
    <property type="entry name" value="PRK01005.1"/>
    <property type="match status" value="1"/>
</dbReference>
<dbReference type="HAMAP" id="MF_00311">
    <property type="entry name" value="ATP_synth_E_arch"/>
    <property type="match status" value="1"/>
</dbReference>
<dbReference type="GO" id="GO:0042777">
    <property type="term" value="P:proton motive force-driven plasma membrane ATP synthesis"/>
    <property type="evidence" value="ECO:0007669"/>
    <property type="project" value="UniProtKB-UniRule"/>
</dbReference>
<evidence type="ECO:0000313" key="8">
    <source>
        <dbReference type="EMBL" id="CRI41091.1"/>
    </source>
</evidence>
<evidence type="ECO:0000313" key="16">
    <source>
        <dbReference type="EMBL" id="CRI72726.1"/>
    </source>
</evidence>
<dbReference type="PATRIC" id="fig|83558.13.peg.95"/>
<sequence length="208" mass="23054">MANLNADGKLKQICDALRLDTLKPAEDEAAALLHNAKEQAKRIIQEAQEEARKILETAEERAHQKIKQGEVALSQAGKRALEALKQAVENKIFRESLVEWLEHVTTDPEVSTKLIQALVQALEAQGVSGNLTAYIGKHVSPRAVNELLGKAVTTKLRKKSVVVGSFVGGVQLKVEEKNWVLDLSSSALLEIFTRYLQKDFREMIFQGS</sequence>
<dbReference type="InterPro" id="IPR002842">
    <property type="entry name" value="ATPase_V1_Esu"/>
</dbReference>
<dbReference type="OrthoDB" id="21003at2"/>
<dbReference type="GeneID" id="45050131"/>
<gene>
    <name evidence="4 8" type="primary">atpE</name>
    <name evidence="6" type="ORF">BN1224_CV15_B_00190</name>
    <name evidence="8" type="ORF">BN1224_GiD_A_00920</name>
    <name evidence="9" type="ORF">BN1224_H12_AL_00050</name>
    <name evidence="10" type="ORF">BN1224_MUL2216_C_00220</name>
    <name evidence="11" type="ORF">BN1224_Panola_B_00250</name>
    <name evidence="13" type="ORF">BN1224_PB1_B_00810</name>
    <name evidence="12" type="ORF">BN1224_U1271_A_00890</name>
    <name evidence="14" type="ORF">BN1224_UZG1_A_00910</name>
    <name evidence="15" type="ORF">BN1224_Wien2_B_00780</name>
    <name evidence="16" type="ORF">BN1224_YK41_AG_00190</name>
    <name evidence="7" type="ORF">CWL029c_B_00220</name>
</gene>
<reference evidence="8" key="1">
    <citation type="submission" date="2015-05" db="EMBL/GenBank/DDBJ databases">
        <authorList>
            <person name="Rattei Thomas"/>
        </authorList>
    </citation>
    <scope>NUCLEOTIDE SEQUENCE</scope>
    <source>
        <strain evidence="6">CV15</strain>
        <strain evidence="7">CWL029c</strain>
        <strain evidence="8">GiD</strain>
        <strain evidence="9">H12</strain>
        <strain evidence="10">MUL2216</strain>
        <strain evidence="11">Panola</strain>
        <strain evidence="13">PB1</strain>
        <strain evidence="12">U1271</strain>
        <strain evidence="14">UZG1</strain>
        <strain evidence="15">Wien2</strain>
        <strain evidence="16">YK41</strain>
    </source>
</reference>
<comment type="similarity">
    <text evidence="1 4">Belongs to the V-ATPase E subunit family.</text>
</comment>
<proteinExistence type="inferred from homology"/>
<accession>A0A0F7WNH1</accession>
<keyword evidence="2 4" id="KW-0813">Transport</keyword>
<evidence type="ECO:0000313" key="13">
    <source>
        <dbReference type="EMBL" id="CRI50112.1"/>
    </source>
</evidence>